<keyword evidence="4" id="KW-1185">Reference proteome</keyword>
<protein>
    <recommendedName>
        <fullName evidence="2">BRCT domain-containing protein</fullName>
    </recommendedName>
</protein>
<dbReference type="InterPro" id="IPR036420">
    <property type="entry name" value="BRCT_dom_sf"/>
</dbReference>
<sequence>MLLRRVYYLRASLLSSSFDTVITRLFSIFHPIPLLQSPSREVCQLHIVPLLKSWLTRPQFQQTNFLFPLKLIRHLFSHAAIMPSSKVFIVMSEDDLAVLEVCASKACAKAYADASEEPVTIEEYNLTGGTVTVSKPKAVTKAATKAKKSTKTKSTANGEDDDDIPTIPKATKNALKDEVVVFTGELDNMTRKEAQDLAKAAGASTLSAISKNCTLVVVGSKPGEKKLEQIAKLDIDTVSETDFLEMVQKGAAAGFKRASEDEDDEDDDDPVPTKKLKA</sequence>
<dbReference type="EMBL" id="JBBPBF010000042">
    <property type="protein sequence ID" value="KAK7606841.1"/>
    <property type="molecule type" value="Genomic_DNA"/>
</dbReference>
<evidence type="ECO:0000313" key="3">
    <source>
        <dbReference type="EMBL" id="KAK7606841.1"/>
    </source>
</evidence>
<dbReference type="PROSITE" id="PS50172">
    <property type="entry name" value="BRCT"/>
    <property type="match status" value="1"/>
</dbReference>
<dbReference type="Gene3D" id="3.40.50.10190">
    <property type="entry name" value="BRCT domain"/>
    <property type="match status" value="1"/>
</dbReference>
<gene>
    <name evidence="3" type="ORF">JOL62DRAFT_322107</name>
</gene>
<reference evidence="3 4" key="1">
    <citation type="submission" date="2024-04" db="EMBL/GenBank/DDBJ databases">
        <title>Phyllosticta paracitricarpa is synonymous to the EU quarantine fungus P. citricarpa based on phylogenomic analyses.</title>
        <authorList>
            <consortium name="Lawrence Berkeley National Laboratory"/>
            <person name="Van ingen-buijs V.A."/>
            <person name="Van westerhoven A.C."/>
            <person name="Haridas S."/>
            <person name="Skiadas P."/>
            <person name="Martin F."/>
            <person name="Groenewald J.Z."/>
            <person name="Crous P.W."/>
            <person name="Seidl M.F."/>
        </authorList>
    </citation>
    <scope>NUCLEOTIDE SEQUENCE [LARGE SCALE GENOMIC DNA]</scope>
    <source>
        <strain evidence="3 4">CBS 141358</strain>
    </source>
</reference>
<dbReference type="SMART" id="SM00292">
    <property type="entry name" value="BRCT"/>
    <property type="match status" value="1"/>
</dbReference>
<evidence type="ECO:0000313" key="4">
    <source>
        <dbReference type="Proteomes" id="UP001367316"/>
    </source>
</evidence>
<comment type="caution">
    <text evidence="3">The sequence shown here is derived from an EMBL/GenBank/DDBJ whole genome shotgun (WGS) entry which is preliminary data.</text>
</comment>
<evidence type="ECO:0000256" key="1">
    <source>
        <dbReference type="SAM" id="MobiDB-lite"/>
    </source>
</evidence>
<dbReference type="CDD" id="cd17748">
    <property type="entry name" value="BRCT_DNA_ligase_like"/>
    <property type="match status" value="1"/>
</dbReference>
<organism evidence="3 4">
    <name type="scientific">Phyllosticta paracitricarpa</name>
    <dbReference type="NCBI Taxonomy" id="2016321"/>
    <lineage>
        <taxon>Eukaryota</taxon>
        <taxon>Fungi</taxon>
        <taxon>Dikarya</taxon>
        <taxon>Ascomycota</taxon>
        <taxon>Pezizomycotina</taxon>
        <taxon>Dothideomycetes</taxon>
        <taxon>Dothideomycetes incertae sedis</taxon>
        <taxon>Botryosphaeriales</taxon>
        <taxon>Phyllostictaceae</taxon>
        <taxon>Phyllosticta</taxon>
    </lineage>
</organism>
<dbReference type="InterPro" id="IPR001357">
    <property type="entry name" value="BRCT_dom"/>
</dbReference>
<evidence type="ECO:0000259" key="2">
    <source>
        <dbReference type="PROSITE" id="PS50172"/>
    </source>
</evidence>
<accession>A0ABR1MV69</accession>
<dbReference type="SUPFAM" id="SSF52113">
    <property type="entry name" value="BRCT domain"/>
    <property type="match status" value="1"/>
</dbReference>
<feature type="region of interest" description="Disordered" evidence="1">
    <location>
        <begin position="143"/>
        <end position="169"/>
    </location>
</feature>
<feature type="compositionally biased region" description="Acidic residues" evidence="1">
    <location>
        <begin position="260"/>
        <end position="270"/>
    </location>
</feature>
<name>A0ABR1MV69_9PEZI</name>
<feature type="domain" description="BRCT" evidence="2">
    <location>
        <begin position="170"/>
        <end position="250"/>
    </location>
</feature>
<feature type="region of interest" description="Disordered" evidence="1">
    <location>
        <begin position="252"/>
        <end position="278"/>
    </location>
</feature>
<dbReference type="Pfam" id="PF00533">
    <property type="entry name" value="BRCT"/>
    <property type="match status" value="1"/>
</dbReference>
<dbReference type="Proteomes" id="UP001367316">
    <property type="component" value="Unassembled WGS sequence"/>
</dbReference>
<proteinExistence type="predicted"/>